<accession>A0A699T5P3</accession>
<name>A0A699T5P3_TANCI</name>
<dbReference type="EMBL" id="BKCJ011210231">
    <property type="protein sequence ID" value="GFD04224.1"/>
    <property type="molecule type" value="Genomic_DNA"/>
</dbReference>
<reference evidence="1" key="1">
    <citation type="journal article" date="2019" name="Sci. Rep.">
        <title>Draft genome of Tanacetum cinerariifolium, the natural source of mosquito coil.</title>
        <authorList>
            <person name="Yamashiro T."/>
            <person name="Shiraishi A."/>
            <person name="Satake H."/>
            <person name="Nakayama K."/>
        </authorList>
    </citation>
    <scope>NUCLEOTIDE SEQUENCE</scope>
</reference>
<evidence type="ECO:0000313" key="1">
    <source>
        <dbReference type="EMBL" id="GFD04224.1"/>
    </source>
</evidence>
<protein>
    <submittedName>
        <fullName evidence="1">Uncharacterized protein</fullName>
    </submittedName>
</protein>
<feature type="non-terminal residue" evidence="1">
    <location>
        <position position="104"/>
    </location>
</feature>
<gene>
    <name evidence="1" type="ORF">Tci_876193</name>
</gene>
<proteinExistence type="predicted"/>
<organism evidence="1">
    <name type="scientific">Tanacetum cinerariifolium</name>
    <name type="common">Dalmatian daisy</name>
    <name type="synonym">Chrysanthemum cinerariifolium</name>
    <dbReference type="NCBI Taxonomy" id="118510"/>
    <lineage>
        <taxon>Eukaryota</taxon>
        <taxon>Viridiplantae</taxon>
        <taxon>Streptophyta</taxon>
        <taxon>Embryophyta</taxon>
        <taxon>Tracheophyta</taxon>
        <taxon>Spermatophyta</taxon>
        <taxon>Magnoliopsida</taxon>
        <taxon>eudicotyledons</taxon>
        <taxon>Gunneridae</taxon>
        <taxon>Pentapetalae</taxon>
        <taxon>asterids</taxon>
        <taxon>campanulids</taxon>
        <taxon>Asterales</taxon>
        <taxon>Asteraceae</taxon>
        <taxon>Asteroideae</taxon>
        <taxon>Anthemideae</taxon>
        <taxon>Anthemidinae</taxon>
        <taxon>Tanacetum</taxon>
    </lineage>
</organism>
<dbReference type="AlphaFoldDB" id="A0A699T5P3"/>
<comment type="caution">
    <text evidence="1">The sequence shown here is derived from an EMBL/GenBank/DDBJ whole genome shotgun (WGS) entry which is preliminary data.</text>
</comment>
<sequence>MTNNYHLDTPDACQDMVDHIVPPRRGKKGAFKEFKRYKDDRVEQRCAKMDARLDKLSVDFDDELYPHMLTVIAGRHWVIGHGLRLAVMKCAESLELRLAFANVV</sequence>